<dbReference type="Proteomes" id="UP000235616">
    <property type="component" value="Unassembled WGS sequence"/>
</dbReference>
<gene>
    <name evidence="1" type="ORF">C0Z18_09980</name>
</gene>
<organism evidence="1 2">
    <name type="scientific">Trinickia dabaoshanensis</name>
    <dbReference type="NCBI Taxonomy" id="564714"/>
    <lineage>
        <taxon>Bacteria</taxon>
        <taxon>Pseudomonadati</taxon>
        <taxon>Pseudomonadota</taxon>
        <taxon>Betaproteobacteria</taxon>
        <taxon>Burkholderiales</taxon>
        <taxon>Burkholderiaceae</taxon>
        <taxon>Trinickia</taxon>
    </lineage>
</organism>
<evidence type="ECO:0008006" key="3">
    <source>
        <dbReference type="Google" id="ProtNLM"/>
    </source>
</evidence>
<sequence>MTEATTRRFTLADAPAIGQYWEGQGGIYAGIMPDYEGTQPRFLIFAADEMGGARWGGVAAQEERARNGDYGRGNTEQLAECRQPSHVHEAARFAATYEKDGHDDFYLPSKRELDLAYETIRDTFDATDWYWSSTEKSRMSAYGRNFGDLELTAMLKQIDGRSRPVRSLPVSAAEPAGT</sequence>
<reference evidence="1 2" key="1">
    <citation type="submission" date="2018-01" db="EMBL/GenBank/DDBJ databases">
        <title>Whole genome analyses suggest that Burkholderia sensu lato contains two further novel genera in the rhizoxinica-symbiotica group Mycetohabitans gen. nov., and Trinickia gen. nov.: implications for the evolution of diazotrophy and nodulation in the Burkholderiaceae.</title>
        <authorList>
            <person name="Estrada-de los Santos P."/>
            <person name="Palmer M."/>
            <person name="Chavez-Ramirez B."/>
            <person name="Beukes C."/>
            <person name="Steenkamp E.T."/>
            <person name="Hirsch A.M."/>
            <person name="Manyaka P."/>
            <person name="Maluk M."/>
            <person name="Lafos M."/>
            <person name="Crook M."/>
            <person name="Gross E."/>
            <person name="Simon M.F."/>
            <person name="Bueno dos Reis Junior F."/>
            <person name="Poole P.S."/>
            <person name="Venter S.N."/>
            <person name="James E.K."/>
        </authorList>
    </citation>
    <scope>NUCLEOTIDE SEQUENCE [LARGE SCALE GENOMIC DNA]</scope>
    <source>
        <strain evidence="1 2">GIMN1.004</strain>
    </source>
</reference>
<dbReference type="OrthoDB" id="7349818at2"/>
<comment type="caution">
    <text evidence="1">The sequence shown here is derived from an EMBL/GenBank/DDBJ whole genome shotgun (WGS) entry which is preliminary data.</text>
</comment>
<dbReference type="RefSeq" id="WP_102645233.1">
    <property type="nucleotide sequence ID" value="NZ_PNYA01000007.1"/>
</dbReference>
<dbReference type="AlphaFoldDB" id="A0A2N7VUL9"/>
<protein>
    <recommendedName>
        <fullName evidence="3">DUF1566 domain-containing protein</fullName>
    </recommendedName>
</protein>
<name>A0A2N7VUL9_9BURK</name>
<evidence type="ECO:0000313" key="2">
    <source>
        <dbReference type="Proteomes" id="UP000235616"/>
    </source>
</evidence>
<dbReference type="EMBL" id="PNYA01000007">
    <property type="protein sequence ID" value="PMS20852.1"/>
    <property type="molecule type" value="Genomic_DNA"/>
</dbReference>
<proteinExistence type="predicted"/>
<evidence type="ECO:0000313" key="1">
    <source>
        <dbReference type="EMBL" id="PMS20852.1"/>
    </source>
</evidence>
<keyword evidence="2" id="KW-1185">Reference proteome</keyword>
<accession>A0A2N7VUL9</accession>